<keyword evidence="1" id="KW-0328">Glycosyltransferase</keyword>
<comment type="caution">
    <text evidence="3">The sequence shown here is derived from an EMBL/GenBank/DDBJ whole genome shotgun (WGS) entry which is preliminary data.</text>
</comment>
<dbReference type="InterPro" id="IPR004629">
    <property type="entry name" value="WecG_TagA_CpsF"/>
</dbReference>
<dbReference type="PANTHER" id="PTHR34136">
    <property type="match status" value="1"/>
</dbReference>
<dbReference type="EMBL" id="BPRB01000134">
    <property type="protein sequence ID" value="GJE60424.1"/>
    <property type="molecule type" value="Genomic_DNA"/>
</dbReference>
<keyword evidence="2" id="KW-0808">Transferase</keyword>
<sequence>MPEAPYTLDREVPLAGFAFAHETDATPASPRSQAVDQPAVPPLGLGIRLFGQDFATGAADGIIAAACALPPLRPRLIVTANVDHIVLLSQDPAFRQAYAGAAMRTLDGMPLVWLARRRRHRPVARVTGHDLLHAVLSAPPAQAARVFLVCADERGAAAARARFVASGVPADGVATAVPPFGFEDDRAYGQALAERVRAHGTTLLVMGVGAPKSEIWVDRQGLALGAPVVLSVGEALNVAAGLVPRAPVLMQRMGLEWSFRFLCAPRRLFRRYFLRSWRFVLIAARERGP</sequence>
<reference evidence="3" key="1">
    <citation type="journal article" date="2021" name="Front. Microbiol.">
        <title>Comprehensive Comparative Genomics and Phenotyping of Methylobacterium Species.</title>
        <authorList>
            <person name="Alessa O."/>
            <person name="Ogura Y."/>
            <person name="Fujitani Y."/>
            <person name="Takami H."/>
            <person name="Hayashi T."/>
            <person name="Sahin N."/>
            <person name="Tani A."/>
        </authorList>
    </citation>
    <scope>NUCLEOTIDE SEQUENCE</scope>
    <source>
        <strain evidence="3">DSM 23632</strain>
    </source>
</reference>
<organism evidence="3 4">
    <name type="scientific">Methylobacterium trifolii</name>
    <dbReference type="NCBI Taxonomy" id="1003092"/>
    <lineage>
        <taxon>Bacteria</taxon>
        <taxon>Pseudomonadati</taxon>
        <taxon>Pseudomonadota</taxon>
        <taxon>Alphaproteobacteria</taxon>
        <taxon>Hyphomicrobiales</taxon>
        <taxon>Methylobacteriaceae</taxon>
        <taxon>Methylobacterium</taxon>
    </lineage>
</organism>
<dbReference type="NCBIfam" id="TIGR00696">
    <property type="entry name" value="wecG_tagA_cpsF"/>
    <property type="match status" value="1"/>
</dbReference>
<evidence type="ECO:0000256" key="2">
    <source>
        <dbReference type="ARBA" id="ARBA00022679"/>
    </source>
</evidence>
<evidence type="ECO:0000313" key="4">
    <source>
        <dbReference type="Proteomes" id="UP001055057"/>
    </source>
</evidence>
<dbReference type="Proteomes" id="UP001055057">
    <property type="component" value="Unassembled WGS sequence"/>
</dbReference>
<dbReference type="PANTHER" id="PTHR34136:SF1">
    <property type="entry name" value="UDP-N-ACETYL-D-MANNOSAMINURONIC ACID TRANSFERASE"/>
    <property type="match status" value="1"/>
</dbReference>
<name>A0ABQ4U0R9_9HYPH</name>
<keyword evidence="4" id="KW-1185">Reference proteome</keyword>
<evidence type="ECO:0000256" key="1">
    <source>
        <dbReference type="ARBA" id="ARBA00022676"/>
    </source>
</evidence>
<evidence type="ECO:0000313" key="3">
    <source>
        <dbReference type="EMBL" id="GJE60424.1"/>
    </source>
</evidence>
<reference evidence="3" key="2">
    <citation type="submission" date="2021-08" db="EMBL/GenBank/DDBJ databases">
        <authorList>
            <person name="Tani A."/>
            <person name="Ola A."/>
            <person name="Ogura Y."/>
            <person name="Katsura K."/>
            <person name="Hayashi T."/>
        </authorList>
    </citation>
    <scope>NUCLEOTIDE SEQUENCE</scope>
    <source>
        <strain evidence="3">DSM 23632</strain>
    </source>
</reference>
<protein>
    <submittedName>
        <fullName evidence="3">N-acetylglucosaminyldiphosphoundecaprenol N-acetyl-beta-D-mannosaminyltransferase</fullName>
    </submittedName>
</protein>
<dbReference type="RefSeq" id="WP_238183025.1">
    <property type="nucleotide sequence ID" value="NZ_BPRB01000134.1"/>
</dbReference>
<dbReference type="Pfam" id="PF03808">
    <property type="entry name" value="Glyco_tran_WecG"/>
    <property type="match status" value="1"/>
</dbReference>
<accession>A0ABQ4U0R9</accession>
<dbReference type="CDD" id="cd06533">
    <property type="entry name" value="Glyco_transf_WecG_TagA"/>
    <property type="match status" value="1"/>
</dbReference>
<proteinExistence type="predicted"/>
<gene>
    <name evidence="3" type="ORF">MPOCJGCO_2536</name>
</gene>